<dbReference type="STRING" id="595536.GCA_000178815_04133"/>
<feature type="region of interest" description="Disordered" evidence="1">
    <location>
        <begin position="195"/>
        <end position="229"/>
    </location>
</feature>
<sequence>MADSLKDAFTAAKSAFLPLTMLAAVVSAGVFVCNNPDVVGTLLARVQTVELGDLKIALGEQAFKINSALQAKHLTADAQAKLAKLAADLGPREVDRLLHLPEVEQASQGDRYLHCEFERSTAQMRYFTAVDHGLAERALVKIAPRADLATKTPPTPSLGRALTCYQMELTDDGYDVKSLIVSEMTRFFHGGFEGEFEKGAPREGAKSAAAERPREKAARAGKGERVAAR</sequence>
<name>A0A2D2CXB6_METT3</name>
<organism evidence="2 3">
    <name type="scientific">Methylosinus trichosporium (strain ATCC 35070 / NCIMB 11131 / UNIQEM 75 / OB3b)</name>
    <dbReference type="NCBI Taxonomy" id="595536"/>
    <lineage>
        <taxon>Bacteria</taxon>
        <taxon>Pseudomonadati</taxon>
        <taxon>Pseudomonadota</taxon>
        <taxon>Alphaproteobacteria</taxon>
        <taxon>Hyphomicrobiales</taxon>
        <taxon>Methylocystaceae</taxon>
        <taxon>Methylosinus</taxon>
    </lineage>
</organism>
<gene>
    <name evidence="2" type="ORF">CQW49_05135</name>
</gene>
<reference evidence="3" key="1">
    <citation type="submission" date="2017-10" db="EMBL/GenBank/DDBJ databases">
        <title>Completed PacBio SMRT sequence of Methylosinus trichosporium OB3b reveals presence of a third large plasmid.</title>
        <authorList>
            <person name="Charles T.C."/>
            <person name="Lynch M.D.J."/>
            <person name="Heil J.R."/>
            <person name="Cheng J."/>
        </authorList>
    </citation>
    <scope>NUCLEOTIDE SEQUENCE [LARGE SCALE GENOMIC DNA]</scope>
    <source>
        <strain evidence="3">OB3b</strain>
    </source>
</reference>
<evidence type="ECO:0000256" key="1">
    <source>
        <dbReference type="SAM" id="MobiDB-lite"/>
    </source>
</evidence>
<dbReference type="EMBL" id="CP023737">
    <property type="protein sequence ID" value="ATQ67343.1"/>
    <property type="molecule type" value="Genomic_DNA"/>
</dbReference>
<accession>A0A2D2CXB6</accession>
<protein>
    <submittedName>
        <fullName evidence="2">Uncharacterized protein</fullName>
    </submittedName>
</protein>
<dbReference type="AlphaFoldDB" id="A0A2D2CXB6"/>
<keyword evidence="3" id="KW-1185">Reference proteome</keyword>
<dbReference type="RefSeq" id="WP_003608916.1">
    <property type="nucleotide sequence ID" value="NZ_ADVE02000001.1"/>
</dbReference>
<evidence type="ECO:0000313" key="2">
    <source>
        <dbReference type="EMBL" id="ATQ67343.1"/>
    </source>
</evidence>
<proteinExistence type="predicted"/>
<dbReference type="KEGG" id="mtw:CQW49_05135"/>
<evidence type="ECO:0000313" key="3">
    <source>
        <dbReference type="Proteomes" id="UP000230709"/>
    </source>
</evidence>
<dbReference type="Proteomes" id="UP000230709">
    <property type="component" value="Chromosome"/>
</dbReference>